<evidence type="ECO:0000313" key="3">
    <source>
        <dbReference type="Proteomes" id="UP001596004"/>
    </source>
</evidence>
<dbReference type="Pfam" id="PF04167">
    <property type="entry name" value="DUF402"/>
    <property type="match status" value="1"/>
</dbReference>
<comment type="caution">
    <text evidence="2">The sequence shown here is derived from an EMBL/GenBank/DDBJ whole genome shotgun (WGS) entry which is preliminary data.</text>
</comment>
<organism evidence="2 3">
    <name type="scientific">Sphaerisporangium dianthi</name>
    <dbReference type="NCBI Taxonomy" id="1436120"/>
    <lineage>
        <taxon>Bacteria</taxon>
        <taxon>Bacillati</taxon>
        <taxon>Actinomycetota</taxon>
        <taxon>Actinomycetes</taxon>
        <taxon>Streptosporangiales</taxon>
        <taxon>Streptosporangiaceae</taxon>
        <taxon>Sphaerisporangium</taxon>
    </lineage>
</organism>
<dbReference type="SUPFAM" id="SSF159234">
    <property type="entry name" value="FomD-like"/>
    <property type="match status" value="1"/>
</dbReference>
<dbReference type="InterPro" id="IPR007295">
    <property type="entry name" value="DUF402"/>
</dbReference>
<reference evidence="3" key="1">
    <citation type="journal article" date="2019" name="Int. J. Syst. Evol. Microbiol.">
        <title>The Global Catalogue of Microorganisms (GCM) 10K type strain sequencing project: providing services to taxonomists for standard genome sequencing and annotation.</title>
        <authorList>
            <consortium name="The Broad Institute Genomics Platform"/>
            <consortium name="The Broad Institute Genome Sequencing Center for Infectious Disease"/>
            <person name="Wu L."/>
            <person name="Ma J."/>
        </authorList>
    </citation>
    <scope>NUCLEOTIDE SEQUENCE [LARGE SCALE GENOMIC DNA]</scope>
    <source>
        <strain evidence="3">CGMCC 4.7132</strain>
    </source>
</reference>
<sequence length="196" mass="21730">MPDEPRSRQQSHEVTATPLLENVWVFHRTGQRCPGRRIGEVVAYDAQLLPEYQVAGRPTIDRSFLLLDQGIQLTRPVVFEGPVEGWWYVDLVEIEPTEAGLVVHDLYVDFLVPPGADRYHVLDLDELAGALSQGRITAAQCATVLGRTQDFIDRHLRANEEGSVDPPHRFPPAGIAALESLPCFFGQPPGTGVLQN</sequence>
<protein>
    <recommendedName>
        <fullName evidence="1">DUF402 domain-containing protein</fullName>
    </recommendedName>
</protein>
<evidence type="ECO:0000259" key="1">
    <source>
        <dbReference type="Pfam" id="PF04167"/>
    </source>
</evidence>
<dbReference type="Gene3D" id="2.40.380.10">
    <property type="entry name" value="FomD-like"/>
    <property type="match status" value="1"/>
</dbReference>
<feature type="domain" description="DUF402" evidence="1">
    <location>
        <begin position="87"/>
        <end position="153"/>
    </location>
</feature>
<keyword evidence="3" id="KW-1185">Reference proteome</keyword>
<accession>A0ABV9CNR9</accession>
<proteinExistence type="predicted"/>
<gene>
    <name evidence="2" type="ORF">ACFO60_29700</name>
</gene>
<name>A0ABV9CNR9_9ACTN</name>
<dbReference type="RefSeq" id="WP_380846602.1">
    <property type="nucleotide sequence ID" value="NZ_JBHSFP010000026.1"/>
</dbReference>
<dbReference type="InterPro" id="IPR035930">
    <property type="entry name" value="FomD-like_sf"/>
</dbReference>
<dbReference type="EMBL" id="JBHSFP010000026">
    <property type="protein sequence ID" value="MFC4534954.1"/>
    <property type="molecule type" value="Genomic_DNA"/>
</dbReference>
<evidence type="ECO:0000313" key="2">
    <source>
        <dbReference type="EMBL" id="MFC4534954.1"/>
    </source>
</evidence>
<dbReference type="Proteomes" id="UP001596004">
    <property type="component" value="Unassembled WGS sequence"/>
</dbReference>